<dbReference type="AlphaFoldDB" id="A0A6J6N043"/>
<sequence length="216" mass="23799">MDLRELDRDVAGCANSHQRLLESLDSLTDEQARQPSSLPEWSVGHVLTHLARNADSHVRMLQGAERGEVARQYDDGARGRNADIEAGAARSAHELVADVRSSIYQLEATWVTTTAQGWQGRGASLVGDVAMLDIVFRRWREVEIHRADLGLGYGIADWPAEYVRIDLTRMTSQWASRKPMGLTNLPAAALALPPAQRLAWLWGRLDVVGLEPAGNA</sequence>
<dbReference type="InterPro" id="IPR017517">
    <property type="entry name" value="Maleyloyr_isom"/>
</dbReference>
<dbReference type="InterPro" id="IPR024344">
    <property type="entry name" value="MDMPI_metal-binding"/>
</dbReference>
<organism evidence="2">
    <name type="scientific">freshwater metagenome</name>
    <dbReference type="NCBI Taxonomy" id="449393"/>
    <lineage>
        <taxon>unclassified sequences</taxon>
        <taxon>metagenomes</taxon>
        <taxon>ecological metagenomes</taxon>
    </lineage>
</organism>
<evidence type="ECO:0000259" key="1">
    <source>
        <dbReference type="Pfam" id="PF11716"/>
    </source>
</evidence>
<evidence type="ECO:0000313" key="2">
    <source>
        <dbReference type="EMBL" id="CAB4678294.1"/>
    </source>
</evidence>
<feature type="domain" description="Mycothiol-dependent maleylpyruvate isomerase metal-binding" evidence="1">
    <location>
        <begin position="15"/>
        <end position="149"/>
    </location>
</feature>
<dbReference type="Pfam" id="PF11716">
    <property type="entry name" value="MDMPI_N"/>
    <property type="match status" value="1"/>
</dbReference>
<dbReference type="NCBIfam" id="TIGR03083">
    <property type="entry name" value="maleylpyruvate isomerase family mycothiol-dependent enzyme"/>
    <property type="match status" value="1"/>
</dbReference>
<protein>
    <submittedName>
        <fullName evidence="2">Unannotated protein</fullName>
    </submittedName>
</protein>
<dbReference type="EMBL" id="CAEZXM010000002">
    <property type="protein sequence ID" value="CAB4678294.1"/>
    <property type="molecule type" value="Genomic_DNA"/>
</dbReference>
<reference evidence="2" key="1">
    <citation type="submission" date="2020-05" db="EMBL/GenBank/DDBJ databases">
        <authorList>
            <person name="Chiriac C."/>
            <person name="Salcher M."/>
            <person name="Ghai R."/>
            <person name="Kavagutti S V."/>
        </authorList>
    </citation>
    <scope>NUCLEOTIDE SEQUENCE</scope>
</reference>
<name>A0A6J6N043_9ZZZZ</name>
<gene>
    <name evidence="2" type="ORF">UFOPK2366_00028</name>
</gene>
<dbReference type="InterPro" id="IPR034660">
    <property type="entry name" value="DinB/YfiT-like"/>
</dbReference>
<proteinExistence type="predicted"/>
<dbReference type="GO" id="GO:0046872">
    <property type="term" value="F:metal ion binding"/>
    <property type="evidence" value="ECO:0007669"/>
    <property type="project" value="InterPro"/>
</dbReference>
<dbReference type="SUPFAM" id="SSF109854">
    <property type="entry name" value="DinB/YfiT-like putative metalloenzymes"/>
    <property type="match status" value="1"/>
</dbReference>
<accession>A0A6J6N043</accession>
<dbReference type="Gene3D" id="1.20.120.450">
    <property type="entry name" value="dinb family like domain"/>
    <property type="match status" value="1"/>
</dbReference>